<sequence length="107" mass="11930">MIAPDVAVFLSLLLHRIDSRTGPSNGDDTSVACQSLLVSRFDIEIPLDIDAHHHASIATMILARPTFGRRQTQPDEPCDERESRALLFPEFTMFGRDPVITNVRDAI</sequence>
<protein>
    <recommendedName>
        <fullName evidence="3">Secreted protein</fullName>
    </recommendedName>
</protein>
<dbReference type="Proteomes" id="UP001239462">
    <property type="component" value="Unassembled WGS sequence"/>
</dbReference>
<feature type="non-terminal residue" evidence="1">
    <location>
        <position position="107"/>
    </location>
</feature>
<name>A0ABT7PTF5_9BACT</name>
<evidence type="ECO:0000313" key="1">
    <source>
        <dbReference type="EMBL" id="MDM4019564.1"/>
    </source>
</evidence>
<accession>A0ABT7PTF5</accession>
<proteinExistence type="predicted"/>
<reference evidence="1 2" key="1">
    <citation type="submission" date="2023-06" db="EMBL/GenBank/DDBJ databases">
        <title>Roseiconus lacunae JC819 isolated from Gulf of Mannar region, Tamil Nadu.</title>
        <authorList>
            <person name="Pk S."/>
            <person name="Ch S."/>
            <person name="Ch V.R."/>
        </authorList>
    </citation>
    <scope>NUCLEOTIDE SEQUENCE [LARGE SCALE GENOMIC DNA]</scope>
    <source>
        <strain evidence="1 2">JC819</strain>
    </source>
</reference>
<evidence type="ECO:0000313" key="2">
    <source>
        <dbReference type="Proteomes" id="UP001239462"/>
    </source>
</evidence>
<organism evidence="1 2">
    <name type="scientific">Roseiconus lacunae</name>
    <dbReference type="NCBI Taxonomy" id="2605694"/>
    <lineage>
        <taxon>Bacteria</taxon>
        <taxon>Pseudomonadati</taxon>
        <taxon>Planctomycetota</taxon>
        <taxon>Planctomycetia</taxon>
        <taxon>Pirellulales</taxon>
        <taxon>Pirellulaceae</taxon>
        <taxon>Roseiconus</taxon>
    </lineage>
</organism>
<evidence type="ECO:0008006" key="3">
    <source>
        <dbReference type="Google" id="ProtNLM"/>
    </source>
</evidence>
<dbReference type="RefSeq" id="WP_289167686.1">
    <property type="nucleotide sequence ID" value="NZ_JASZZN010000153.1"/>
</dbReference>
<comment type="caution">
    <text evidence="1">The sequence shown here is derived from an EMBL/GenBank/DDBJ whole genome shotgun (WGS) entry which is preliminary data.</text>
</comment>
<keyword evidence="2" id="KW-1185">Reference proteome</keyword>
<gene>
    <name evidence="1" type="ORF">QTN89_29190</name>
</gene>
<dbReference type="EMBL" id="JASZZN010000153">
    <property type="protein sequence ID" value="MDM4019564.1"/>
    <property type="molecule type" value="Genomic_DNA"/>
</dbReference>